<evidence type="ECO:0000259" key="8">
    <source>
        <dbReference type="PROSITE" id="PS50893"/>
    </source>
</evidence>
<dbReference type="InterPro" id="IPR003439">
    <property type="entry name" value="ABC_transporter-like_ATP-bd"/>
</dbReference>
<dbReference type="PANTHER" id="PTHR43297">
    <property type="entry name" value="OLIGOPEPTIDE TRANSPORT ATP-BINDING PROTEIN APPD"/>
    <property type="match status" value="1"/>
</dbReference>
<accession>A0ABP7FFT9</accession>
<dbReference type="EMBL" id="BAABAE010000003">
    <property type="protein sequence ID" value="GAA3737977.1"/>
    <property type="molecule type" value="Genomic_DNA"/>
</dbReference>
<protein>
    <submittedName>
        <fullName evidence="9">ABC transporter ATP-binding protein</fullName>
    </submittedName>
</protein>
<dbReference type="Pfam" id="PF00005">
    <property type="entry name" value="ABC_tran"/>
    <property type="match status" value="1"/>
</dbReference>
<sequence>MSELLVVDDLTVTFLERGKPKNRPLRGISLTIGEGEILGVVGETGCGKTLTGLAVLGLLPQGAQPNGRIVLDGVEQDFTKPSADTRGRIVSLVFQNPGTAFNPVFTIGAQMRDVIRRHRGLRRGEAREHILHYLAEVGLPDPDRVYRSFPHELSGGMLQRAMIAMALLCEPRLLVLDEPTTALDVTIAKQILQLIRRLRDQFGFGVLFITHNLGVVNELCDRLAVLYAGRVVESGPTAEVLQDPQHPYTRGLLNALPSRQTPGSPLEAIPGAVPGNLLAVTACAFADRCRYAIAACREIDPLLEELSAGHGVACIRAGEI</sequence>
<keyword evidence="5" id="KW-0547">Nucleotide-binding</keyword>
<evidence type="ECO:0000256" key="6">
    <source>
        <dbReference type="ARBA" id="ARBA00022840"/>
    </source>
</evidence>
<evidence type="ECO:0000256" key="4">
    <source>
        <dbReference type="ARBA" id="ARBA00022475"/>
    </source>
</evidence>
<dbReference type="CDD" id="cd03257">
    <property type="entry name" value="ABC_NikE_OppD_transporters"/>
    <property type="match status" value="1"/>
</dbReference>
<evidence type="ECO:0000256" key="5">
    <source>
        <dbReference type="ARBA" id="ARBA00022741"/>
    </source>
</evidence>
<dbReference type="InterPro" id="IPR050388">
    <property type="entry name" value="ABC_Ni/Peptide_Import"/>
</dbReference>
<feature type="domain" description="ABC transporter" evidence="8">
    <location>
        <begin position="5"/>
        <end position="253"/>
    </location>
</feature>
<dbReference type="PROSITE" id="PS00211">
    <property type="entry name" value="ABC_TRANSPORTER_1"/>
    <property type="match status" value="1"/>
</dbReference>
<reference evidence="10" key="1">
    <citation type="journal article" date="2019" name="Int. J. Syst. Evol. Microbiol.">
        <title>The Global Catalogue of Microorganisms (GCM) 10K type strain sequencing project: providing services to taxonomists for standard genome sequencing and annotation.</title>
        <authorList>
            <consortium name="The Broad Institute Genomics Platform"/>
            <consortium name="The Broad Institute Genome Sequencing Center for Infectious Disease"/>
            <person name="Wu L."/>
            <person name="Ma J."/>
        </authorList>
    </citation>
    <scope>NUCLEOTIDE SEQUENCE [LARGE SCALE GENOMIC DNA]</scope>
    <source>
        <strain evidence="10">JCM 16949</strain>
    </source>
</reference>
<gene>
    <name evidence="9" type="ORF">GCM10022239_12020</name>
</gene>
<dbReference type="InterPro" id="IPR027417">
    <property type="entry name" value="P-loop_NTPase"/>
</dbReference>
<keyword evidence="6 9" id="KW-0067">ATP-binding</keyword>
<dbReference type="InterPro" id="IPR017871">
    <property type="entry name" value="ABC_transporter-like_CS"/>
</dbReference>
<evidence type="ECO:0000256" key="2">
    <source>
        <dbReference type="ARBA" id="ARBA00005417"/>
    </source>
</evidence>
<dbReference type="Gene3D" id="3.40.50.300">
    <property type="entry name" value="P-loop containing nucleotide triphosphate hydrolases"/>
    <property type="match status" value="1"/>
</dbReference>
<comment type="caution">
    <text evidence="9">The sequence shown here is derived from an EMBL/GenBank/DDBJ whole genome shotgun (WGS) entry which is preliminary data.</text>
</comment>
<dbReference type="InterPro" id="IPR003593">
    <property type="entry name" value="AAA+_ATPase"/>
</dbReference>
<evidence type="ECO:0000313" key="9">
    <source>
        <dbReference type="EMBL" id="GAA3737977.1"/>
    </source>
</evidence>
<dbReference type="InterPro" id="IPR013563">
    <property type="entry name" value="Oligopep_ABC_C"/>
</dbReference>
<dbReference type="GO" id="GO:0005524">
    <property type="term" value="F:ATP binding"/>
    <property type="evidence" value="ECO:0007669"/>
    <property type="project" value="UniProtKB-KW"/>
</dbReference>
<organism evidence="9 10">
    <name type="scientific">Leifsonella bigeumensis</name>
    <dbReference type="NCBI Taxonomy" id="433643"/>
    <lineage>
        <taxon>Bacteria</taxon>
        <taxon>Bacillati</taxon>
        <taxon>Actinomycetota</taxon>
        <taxon>Actinomycetes</taxon>
        <taxon>Micrococcales</taxon>
        <taxon>Microbacteriaceae</taxon>
        <taxon>Leifsonella</taxon>
    </lineage>
</organism>
<comment type="subcellular location">
    <subcellularLocation>
        <location evidence="1">Cell membrane</location>
        <topology evidence="1">Peripheral membrane protein</topology>
    </subcellularLocation>
</comment>
<dbReference type="NCBIfam" id="TIGR01727">
    <property type="entry name" value="oligo_HPY"/>
    <property type="match status" value="1"/>
</dbReference>
<evidence type="ECO:0000313" key="10">
    <source>
        <dbReference type="Proteomes" id="UP001501004"/>
    </source>
</evidence>
<evidence type="ECO:0000256" key="7">
    <source>
        <dbReference type="ARBA" id="ARBA00023136"/>
    </source>
</evidence>
<dbReference type="RefSeq" id="WP_344754756.1">
    <property type="nucleotide sequence ID" value="NZ_BAABAE010000003.1"/>
</dbReference>
<dbReference type="PANTHER" id="PTHR43297:SF2">
    <property type="entry name" value="DIPEPTIDE TRANSPORT ATP-BINDING PROTEIN DPPD"/>
    <property type="match status" value="1"/>
</dbReference>
<comment type="similarity">
    <text evidence="2">Belongs to the ABC transporter superfamily.</text>
</comment>
<dbReference type="Proteomes" id="UP001501004">
    <property type="component" value="Unassembled WGS sequence"/>
</dbReference>
<keyword evidence="10" id="KW-1185">Reference proteome</keyword>
<keyword evidence="7" id="KW-0472">Membrane</keyword>
<dbReference type="SUPFAM" id="SSF52540">
    <property type="entry name" value="P-loop containing nucleoside triphosphate hydrolases"/>
    <property type="match status" value="1"/>
</dbReference>
<name>A0ABP7FFT9_9MICO</name>
<dbReference type="SMART" id="SM00382">
    <property type="entry name" value="AAA"/>
    <property type="match status" value="1"/>
</dbReference>
<evidence type="ECO:0000256" key="3">
    <source>
        <dbReference type="ARBA" id="ARBA00022448"/>
    </source>
</evidence>
<proteinExistence type="inferred from homology"/>
<keyword evidence="4" id="KW-1003">Cell membrane</keyword>
<dbReference type="PROSITE" id="PS50893">
    <property type="entry name" value="ABC_TRANSPORTER_2"/>
    <property type="match status" value="1"/>
</dbReference>
<dbReference type="Pfam" id="PF08352">
    <property type="entry name" value="oligo_HPY"/>
    <property type="match status" value="1"/>
</dbReference>
<evidence type="ECO:0000256" key="1">
    <source>
        <dbReference type="ARBA" id="ARBA00004202"/>
    </source>
</evidence>
<keyword evidence="3" id="KW-0813">Transport</keyword>